<evidence type="ECO:0000256" key="1">
    <source>
        <dbReference type="SAM" id="MobiDB-lite"/>
    </source>
</evidence>
<dbReference type="EMBL" id="LJCR01000029">
    <property type="protein sequence ID" value="KPV54634.1"/>
    <property type="molecule type" value="Genomic_DNA"/>
</dbReference>
<name>A0A0P9DMF6_9CHLR</name>
<sequence>MRIPATLLDLFYLRSAPDSPAELTAVVGCLQGDIGVVVGDAMQALPEDIRGQIRAAEVSRRGVFRALAVRELYITTLDAVDQEARVAGFNDALYLYGRMQACIRWDRHQARTTPLNNEGRLMVGRLDLLQAYLEGSAHAFQSLIEAETTAYHFMLPVEPTANVVQGSGIALVYPILDPLISNSIDNSFVVMRIVYDLLLRLQQDMVQEQHRHAFVTAEIPVPSRQRLEAELQADGYAIRGDVAEQQINQPHDPQANTWLQRLRALAQQWAAPQIKLPPQATPRDYLQLIADVLPAIRTSEDTAMAQALANLLEARVTPVRQPLIAQIPAQPRADRSTAPSGRRKYAPPIVSAVPPMPKQDWSRDFVRPADSPRQNPQPSTRRPAGGIPGYTGVTQKLTPDQLAWWQRSEGTTPATEMQGLTSKDDWIQDFLAEKSTGIAPAPVADTLPATDNWSDDFASSNATKQPNVPENQWSDDFEPKG</sequence>
<organism evidence="2 3">
    <name type="scientific">Kouleothrix aurantiaca</name>
    <dbReference type="NCBI Taxonomy" id="186479"/>
    <lineage>
        <taxon>Bacteria</taxon>
        <taxon>Bacillati</taxon>
        <taxon>Chloroflexota</taxon>
        <taxon>Chloroflexia</taxon>
        <taxon>Chloroflexales</taxon>
        <taxon>Roseiflexineae</taxon>
        <taxon>Roseiflexaceae</taxon>
        <taxon>Kouleothrix</taxon>
    </lineage>
</organism>
<reference evidence="2 3" key="1">
    <citation type="submission" date="2015-09" db="EMBL/GenBank/DDBJ databases">
        <title>Draft genome sequence of Kouleothrix aurantiaca JCM 19913.</title>
        <authorList>
            <person name="Hemp J."/>
        </authorList>
    </citation>
    <scope>NUCLEOTIDE SEQUENCE [LARGE SCALE GENOMIC DNA]</scope>
    <source>
        <strain evidence="2 3">COM-B</strain>
    </source>
</reference>
<feature type="compositionally biased region" description="Polar residues" evidence="1">
    <location>
        <begin position="449"/>
        <end position="474"/>
    </location>
</feature>
<feature type="region of interest" description="Disordered" evidence="1">
    <location>
        <begin position="325"/>
        <end position="393"/>
    </location>
</feature>
<evidence type="ECO:0000313" key="3">
    <source>
        <dbReference type="Proteomes" id="UP000050509"/>
    </source>
</evidence>
<dbReference type="Proteomes" id="UP000050509">
    <property type="component" value="Unassembled WGS sequence"/>
</dbReference>
<feature type="region of interest" description="Disordered" evidence="1">
    <location>
        <begin position="437"/>
        <end position="481"/>
    </location>
</feature>
<gene>
    <name evidence="2" type="ORF">SE17_02555</name>
</gene>
<accession>A0A0P9DMF6</accession>
<comment type="caution">
    <text evidence="2">The sequence shown here is derived from an EMBL/GenBank/DDBJ whole genome shotgun (WGS) entry which is preliminary data.</text>
</comment>
<proteinExistence type="predicted"/>
<protein>
    <submittedName>
        <fullName evidence="2">Uncharacterized protein</fullName>
    </submittedName>
</protein>
<dbReference type="AlphaFoldDB" id="A0A0P9DMF6"/>
<keyword evidence="3" id="KW-1185">Reference proteome</keyword>
<evidence type="ECO:0000313" key="2">
    <source>
        <dbReference type="EMBL" id="KPV54634.1"/>
    </source>
</evidence>